<feature type="domain" description="EGF-like" evidence="23">
    <location>
        <begin position="341"/>
        <end position="379"/>
    </location>
</feature>
<feature type="domain" description="Laminin G" evidence="22">
    <location>
        <begin position="1280"/>
        <end position="1476"/>
    </location>
</feature>
<feature type="domain" description="EGF-like" evidence="23">
    <location>
        <begin position="1268"/>
        <end position="1304"/>
    </location>
</feature>
<dbReference type="SUPFAM" id="SSF49899">
    <property type="entry name" value="Concanavalin A-like lectins/glucanases"/>
    <property type="match status" value="3"/>
</dbReference>
<feature type="domain" description="EGF-like" evidence="23">
    <location>
        <begin position="479"/>
        <end position="515"/>
    </location>
</feature>
<dbReference type="GO" id="GO:0060562">
    <property type="term" value="P:epithelial tube morphogenesis"/>
    <property type="evidence" value="ECO:0007669"/>
    <property type="project" value="UniProtKB-ARBA"/>
</dbReference>
<dbReference type="GO" id="GO:0007435">
    <property type="term" value="P:salivary gland morphogenesis"/>
    <property type="evidence" value="ECO:0007669"/>
    <property type="project" value="UniProtKB-ARBA"/>
</dbReference>
<keyword evidence="3" id="KW-0217">Developmental protein</keyword>
<comment type="similarity">
    <text evidence="17">Belongs to the Crumbs protein family.</text>
</comment>
<dbReference type="FunFam" id="2.10.25.10:FF:000146">
    <property type="entry name" value="Putative neurogenic locus notch"/>
    <property type="match status" value="1"/>
</dbReference>
<evidence type="ECO:0000256" key="5">
    <source>
        <dbReference type="ARBA" id="ARBA00022536"/>
    </source>
</evidence>
<dbReference type="Gene3D" id="2.10.25.10">
    <property type="entry name" value="Laminin"/>
    <property type="match status" value="30"/>
</dbReference>
<evidence type="ECO:0000256" key="14">
    <source>
        <dbReference type="ARBA" id="ARBA00023157"/>
    </source>
</evidence>
<dbReference type="GO" id="GO:0048598">
    <property type="term" value="P:embryonic morphogenesis"/>
    <property type="evidence" value="ECO:0007669"/>
    <property type="project" value="UniProtKB-ARBA"/>
</dbReference>
<feature type="disulfide bond" evidence="18">
    <location>
        <begin position="369"/>
        <end position="378"/>
    </location>
</feature>
<feature type="domain" description="EGF-like" evidence="23">
    <location>
        <begin position="1142"/>
        <end position="1179"/>
    </location>
</feature>
<dbReference type="GO" id="GO:0051093">
    <property type="term" value="P:negative regulation of developmental process"/>
    <property type="evidence" value="ECO:0007669"/>
    <property type="project" value="UniProtKB-ARBA"/>
</dbReference>
<evidence type="ECO:0000256" key="4">
    <source>
        <dbReference type="ARBA" id="ARBA00022475"/>
    </source>
</evidence>
<dbReference type="GO" id="GO:0008593">
    <property type="term" value="P:regulation of Notch signaling pathway"/>
    <property type="evidence" value="ECO:0007669"/>
    <property type="project" value="UniProtKB-ARBA"/>
</dbReference>
<dbReference type="SMART" id="SM00181">
    <property type="entry name" value="EGF"/>
    <property type="match status" value="33"/>
</dbReference>
<dbReference type="PROSITE" id="PS00022">
    <property type="entry name" value="EGF_1"/>
    <property type="match status" value="24"/>
</dbReference>
<dbReference type="FunFam" id="2.10.25.10:FF:000565">
    <property type="entry name" value="Predicted protein"/>
    <property type="match status" value="1"/>
</dbReference>
<dbReference type="OrthoDB" id="283575at2759"/>
<dbReference type="GO" id="GO:0051240">
    <property type="term" value="P:positive regulation of multicellular organismal process"/>
    <property type="evidence" value="ECO:0007669"/>
    <property type="project" value="UniProtKB-ARBA"/>
</dbReference>
<dbReference type="Proteomes" id="UP000792457">
    <property type="component" value="Unassembled WGS sequence"/>
</dbReference>
<dbReference type="Pfam" id="PF07645">
    <property type="entry name" value="EGF_CA"/>
    <property type="match status" value="4"/>
</dbReference>
<keyword evidence="4" id="KW-1003">Cell membrane</keyword>
<feature type="domain" description="EGF-like" evidence="23">
    <location>
        <begin position="753"/>
        <end position="789"/>
    </location>
</feature>
<feature type="domain" description="EGF-like" evidence="23">
    <location>
        <begin position="517"/>
        <end position="561"/>
    </location>
</feature>
<name>A0A8K0K1D4_LADFU</name>
<feature type="disulfide bond" evidence="18">
    <location>
        <begin position="1871"/>
        <end position="1880"/>
    </location>
</feature>
<evidence type="ECO:0000256" key="10">
    <source>
        <dbReference type="ARBA" id="ARBA00022782"/>
    </source>
</evidence>
<feature type="domain" description="EGF-like" evidence="23">
    <location>
        <begin position="258"/>
        <end position="294"/>
    </location>
</feature>
<dbReference type="FunFam" id="2.10.25.10:FF:000472">
    <property type="entry name" value="Uncharacterized protein, isoform A"/>
    <property type="match status" value="2"/>
</dbReference>
<dbReference type="EMBL" id="KZ308242">
    <property type="protein sequence ID" value="KAG8225570.1"/>
    <property type="molecule type" value="Genomic_DNA"/>
</dbReference>
<dbReference type="Pfam" id="PF00008">
    <property type="entry name" value="EGF"/>
    <property type="match status" value="14"/>
</dbReference>
<sequence>METVLPTVFCFLLTIPAPSIGQLPSPPPSAPSVGIGVLPQPPLLPRSFVGPQFGREGYFNGSAYARLPFQGSLKGHVGLSFRGCGGGGGGIGGGELFSQRSTSGLVLSLSVVADGLSLTVSVPSIGISTSASPGTAGVRRQEVILPAHLLDNAWHTVELVQRLGELVLSVTGVGGGGTTGGPGRKESLVVANASRNPELLVLGSPVGGTSDPGAVLIVGSGFRGCILEGPGLVLNSSAVQSHHVQWGPCPLNVNSCEVVDHCYHEPCMRHGICISRSDRYECRCFARYSGNNCEIDMGSPCEREGFTPCENSGICHEDIMGNYTCTCDPKYTGQHCETEVSPHLCDNNPCHNNGTCRLSAIGDQYECICPPGFTGIDCSFNVDECASSPCQHGGICTDGPNSYTCQCARTGILVYNAHNLILNYKAHFAFHRYKGVNCEININECHDNPCLHGGICFDNYGGYTCQCTPGFGGQNCDMNLNECNSHPCQNGGFCVDLVGGFECHCLTGFTGLTCEVEVNDCEIAPGLPPLCPYPNSMCIDAMGSYRCVCLPGFLGAPPNCTEGVPCSVSTCLNGGSCFTYPGPPPATEAAQVCFCPPGFTGADCGHSVAGLRLSGARPSSASRSANGIAPSSNGAPHQQNAGSSRCGALGRGCENGGTCLGDTCACPEHTTGRACEALLRCSANPCLHASSCKDYSGGYYCACEPGWTGSNCDLDLNECQSDPCRNGATCTDSINSFSCSCLPGFTGKMCEVSIDECASSPCMNGGTCEDRIDGYVCNCTRDYMGERCEREFDPCAAFTPCQNNGTCVTKRSRREYYCECLQGFEGLHCESNVNDCLRASCPSDKVCVDGVGGYECKCPEGFTGENCSLDIDHCQSHPCKHDGKCRDGLTNYTCICPPGYTGIYCIMIDECERFHPCVHGHCIDLRADYLCECNAGYGGQNCSAELIGCHGHPCLNNGTCRPYLEGEEHHRFNCSCPPGFRGRICERPTTMSLHGPSYVLVHSAGGREEGYQCFCRPGFSGDHCDLDFDECLSRPCHNGATCENKINGYNCICTPGYSGKDCSTNINECESNPCQNGSTCVDEIASFRCACPPGLTGILCETNIDDCESNPCLNNGVCVDGMNEYTCNCTGTGFEGPHCENNVNDCAPESPCLNGAECIDAINDYSCNCYPGYTGKNCEIDINECESSPCQYGGTCLQLSNVSLYLSVGLHSSLSLHANPTYGSPQPTRIPLPFNLPPVFNREFSPATAAGYECICPRGIIGRDCEENVNECASSPCGTSGACVDRVDGFTCECEAGFEGERCEIELRFRTTLPSGLLAIGRGRTYYILELSGGRLNLHSSLLNKWEGVFIGSRLNDGLWQKVFVAINTSHLVLAANEEQTIYPITVLEGSPSQFTSFPTTYLGGAVSSLRRLSHGPPYFIGCVQDIAVNGAWVLPGPNDTEEGPMLHRDGEDIAETTVSNRTVPTVRMESIDIGCPREAQCVPNPCHNGGQCTDLWRDFKCVCERPYLGHTCQYNLTAATFGHESTGATLVEVRVGDEARRAVRSAVDISMFIRTRQSTSGCCIFHLGSSLPSPTAQTLIQTVPSNIVGLPTASALQGVIPVPSISSVGGGNGGSSAVGQPPLLPLPLVSQPIIGSPDESLISAQLEAGELLVHIKLNSTLERYAVGSVRLDDGNNHLIQVVRNVTLVQVKINGTEYFRKTISATGKLNAQVLYLGAMPSPTLLPNHPTNSGSPQHLETLPQLQHYSTASGPVEISEDGHDERFVRQTMTSGVSTSDITTQTGPEAYTGAQPYFKGIIQDVQISNGSHTMVVEFFPLRVEDLNIPPPFGNVSFIGSPVLEGVRSDDSCVSDPCLHNGTCRITWNDFECNCPRGYKGKQCEEMEFCHLQECPNGGTCQNLEGGYECVANVTFAGNNSTLRYSYQRSSSKPEDPESGLDSIELTYRSKSGGTLLYIGSTAGESDASGDYFAITAVGSDQVTASWRLGKESAEGSSSDSIYLTVEQETGGKWAKVWMSMSKDGTLTLRLKPLSSTTVNTLPLVPTDDVGSQTSSSMMSTGALPPSFPIVTDDRGSASSHHGNFSLSAWKQLVTTGMIELGGRSGGAAEGEKNPYYYVSLPNAENGNAVDYLAGAKQKDSVFTPLKEVFRENFLMIVIIFIRDEVVDEDDMLLSLLPYLGHDCKNGATCKDAINGYTCECLAGWEGKLCEEDINECASNPCQNGGTCMDKLAYFECNCPDDFVGVRCENPKLITCESNPCFNNATGCVDELNSKTGDNFTCICADGYEPPYCRYPFCQINPCLNGAFCNITEEWPPHCSCLTGYTGRFCEFDIDECASHPCLNNGKCANEIGRYTCNCTDTGFNGLNCEFDIDECALTADLCGFSGKICTNTEGSFLCKCPDGFCGDNCSLQDPCIHNPCGEEAECIANCTIEPLFECRTARDETDTTEDLTTSGGSVEEAGVSAGNVVIIVVAVIGGILLLGGGAGLTAFLVMARKKRATRGTYSPSQQEYCNPRVEMDNVLKPPPEERLI</sequence>
<dbReference type="GO" id="GO:0007219">
    <property type="term" value="P:Notch signaling pathway"/>
    <property type="evidence" value="ECO:0007669"/>
    <property type="project" value="UniProtKB-KW"/>
</dbReference>
<feature type="disulfide bond" evidence="18">
    <location>
        <begin position="350"/>
        <end position="367"/>
    </location>
</feature>
<dbReference type="PROSITE" id="PS01187">
    <property type="entry name" value="EGF_CA"/>
    <property type="match status" value="9"/>
</dbReference>
<keyword evidence="9" id="KW-0677">Repeat</keyword>
<feature type="disulfide bond" evidence="18">
    <location>
        <begin position="1504"/>
        <end position="1513"/>
    </location>
</feature>
<keyword evidence="15" id="KW-0325">Glycoprotein</keyword>
<evidence type="ECO:0000259" key="22">
    <source>
        <dbReference type="PROSITE" id="PS50025"/>
    </source>
</evidence>
<feature type="domain" description="EGF-like" evidence="23">
    <location>
        <begin position="1103"/>
        <end position="1140"/>
    </location>
</feature>
<protein>
    <submittedName>
        <fullName evidence="24">Uncharacterized protein</fullName>
    </submittedName>
</protein>
<keyword evidence="11" id="KW-0914">Notch signaling pathway</keyword>
<proteinExistence type="inferred from homology"/>
<evidence type="ECO:0000256" key="11">
    <source>
        <dbReference type="ARBA" id="ARBA00022976"/>
    </source>
</evidence>
<feature type="region of interest" description="Disordered" evidence="19">
    <location>
        <begin position="620"/>
        <end position="640"/>
    </location>
</feature>
<keyword evidence="8 21" id="KW-0732">Signal</keyword>
<feature type="disulfide bond" evidence="18">
    <location>
        <begin position="801"/>
        <end position="818"/>
    </location>
</feature>
<evidence type="ECO:0000256" key="9">
    <source>
        <dbReference type="ARBA" id="ARBA00022737"/>
    </source>
</evidence>
<dbReference type="FunFam" id="2.10.25.10:FF:000117">
    <property type="entry name" value="Delta-like protein"/>
    <property type="match status" value="1"/>
</dbReference>
<dbReference type="GO" id="GO:0007163">
    <property type="term" value="P:establishment or maintenance of cell polarity"/>
    <property type="evidence" value="ECO:0007669"/>
    <property type="project" value="UniProtKB-ARBA"/>
</dbReference>
<evidence type="ECO:0000256" key="1">
    <source>
        <dbReference type="ARBA" id="ARBA00004247"/>
    </source>
</evidence>
<dbReference type="InterPro" id="IPR013320">
    <property type="entry name" value="ConA-like_dom_sf"/>
</dbReference>
<feature type="domain" description="EGF-like" evidence="23">
    <location>
        <begin position="441"/>
        <end position="477"/>
    </location>
</feature>
<feature type="domain" description="EGF-like" evidence="23">
    <location>
        <begin position="1478"/>
        <end position="1514"/>
    </location>
</feature>
<dbReference type="FunFam" id="2.10.25.10:FF:000004">
    <property type="entry name" value="Neurogenic locus notch 1"/>
    <property type="match status" value="2"/>
</dbReference>
<dbReference type="Pfam" id="PF00054">
    <property type="entry name" value="Laminin_G_1"/>
    <property type="match status" value="2"/>
</dbReference>
<dbReference type="GO" id="GO:0003008">
    <property type="term" value="P:system process"/>
    <property type="evidence" value="ECO:0007669"/>
    <property type="project" value="UniProtKB-ARBA"/>
</dbReference>
<feature type="domain" description="EGF-like" evidence="23">
    <location>
        <begin position="2290"/>
        <end position="2327"/>
    </location>
</feature>
<feature type="disulfide bond" evidence="18">
    <location>
        <begin position="467"/>
        <end position="476"/>
    </location>
</feature>
<dbReference type="PANTHER" id="PTHR12916">
    <property type="entry name" value="CYTOCHROME C OXIDASE POLYPEPTIDE VIC-2"/>
    <property type="match status" value="1"/>
</dbReference>
<feature type="disulfide bond" evidence="18">
    <location>
        <begin position="2197"/>
        <end position="2206"/>
    </location>
</feature>
<feature type="signal peptide" evidence="21">
    <location>
        <begin position="1"/>
        <end position="21"/>
    </location>
</feature>
<dbReference type="GO" id="GO:0051241">
    <property type="term" value="P:negative regulation of multicellular organismal process"/>
    <property type="evidence" value="ECO:0007669"/>
    <property type="project" value="UniProtKB-ARBA"/>
</dbReference>
<feature type="disulfide bond" evidence="18">
    <location>
        <begin position="820"/>
        <end position="829"/>
    </location>
</feature>
<dbReference type="FunFam" id="2.10.25.10:FF:000208">
    <property type="entry name" value="Crumbs 2, cell polarity complex component"/>
    <property type="match status" value="1"/>
</dbReference>
<dbReference type="GO" id="GO:0016324">
    <property type="term" value="C:apical plasma membrane"/>
    <property type="evidence" value="ECO:0007669"/>
    <property type="project" value="UniProtKB-SubCell"/>
</dbReference>
<reference evidence="24" key="2">
    <citation type="submission" date="2017-10" db="EMBL/GenBank/DDBJ databases">
        <title>Ladona fulva Genome sequencing and assembly.</title>
        <authorList>
            <person name="Murali S."/>
            <person name="Richards S."/>
            <person name="Bandaranaike D."/>
            <person name="Bellair M."/>
            <person name="Blankenburg K."/>
            <person name="Chao H."/>
            <person name="Dinh H."/>
            <person name="Doddapaneni H."/>
            <person name="Dugan-Rocha S."/>
            <person name="Elkadiri S."/>
            <person name="Gnanaolivu R."/>
            <person name="Hernandez B."/>
            <person name="Skinner E."/>
            <person name="Javaid M."/>
            <person name="Lee S."/>
            <person name="Li M."/>
            <person name="Ming W."/>
            <person name="Munidasa M."/>
            <person name="Muniz J."/>
            <person name="Nguyen L."/>
            <person name="Hughes D."/>
            <person name="Osuji N."/>
            <person name="Pu L.-L."/>
            <person name="Puazo M."/>
            <person name="Qu C."/>
            <person name="Quiroz J."/>
            <person name="Raj R."/>
            <person name="Weissenberger G."/>
            <person name="Xin Y."/>
            <person name="Zou X."/>
            <person name="Han Y."/>
            <person name="Worley K."/>
            <person name="Muzny D."/>
            <person name="Gibbs R."/>
        </authorList>
    </citation>
    <scope>NUCLEOTIDE SEQUENCE</scope>
    <source>
        <strain evidence="24">Sampled in the wild</strain>
    </source>
</reference>
<feature type="disulfide bond" evidence="18">
    <location>
        <begin position="976"/>
        <end position="985"/>
    </location>
</feature>
<feature type="disulfide bond" evidence="18">
    <location>
        <begin position="2317"/>
        <end position="2326"/>
    </location>
</feature>
<evidence type="ECO:0000256" key="3">
    <source>
        <dbReference type="ARBA" id="ARBA00022473"/>
    </source>
</evidence>
<feature type="disulfide bond" evidence="18">
    <location>
        <begin position="779"/>
        <end position="788"/>
    </location>
</feature>
<feature type="disulfide bond" evidence="18">
    <location>
        <begin position="933"/>
        <end position="942"/>
    </location>
</feature>
<dbReference type="GO" id="GO:0005911">
    <property type="term" value="C:cell-cell junction"/>
    <property type="evidence" value="ECO:0007669"/>
    <property type="project" value="UniProtKB-ARBA"/>
</dbReference>
<keyword evidence="10" id="KW-0221">Differentiation</keyword>
<feature type="disulfide bond" evidence="18">
    <location>
        <begin position="703"/>
        <end position="712"/>
    </location>
</feature>
<feature type="domain" description="EGF-like" evidence="23">
    <location>
        <begin position="715"/>
        <end position="751"/>
    </location>
</feature>
<dbReference type="PANTHER" id="PTHR12916:SF4">
    <property type="entry name" value="UNINFLATABLE, ISOFORM C"/>
    <property type="match status" value="1"/>
</dbReference>
<dbReference type="GO" id="GO:0035222">
    <property type="term" value="P:wing disc pattern formation"/>
    <property type="evidence" value="ECO:0007669"/>
    <property type="project" value="UniProtKB-ARBA"/>
</dbReference>
<evidence type="ECO:0000256" key="12">
    <source>
        <dbReference type="ARBA" id="ARBA00022989"/>
    </source>
</evidence>
<feature type="disulfide bond" evidence="18">
    <location>
        <begin position="896"/>
        <end position="905"/>
    </location>
</feature>
<evidence type="ECO:0000259" key="23">
    <source>
        <dbReference type="PROSITE" id="PS50026"/>
    </source>
</evidence>
<dbReference type="InterPro" id="IPR001881">
    <property type="entry name" value="EGF-like_Ca-bd_dom"/>
</dbReference>
<keyword evidence="14 18" id="KW-1015">Disulfide bond</keyword>
<feature type="domain" description="EGF-like" evidence="23">
    <location>
        <begin position="1065"/>
        <end position="1101"/>
    </location>
</feature>
<feature type="domain" description="EGF-like" evidence="23">
    <location>
        <begin position="677"/>
        <end position="713"/>
    </location>
</feature>
<dbReference type="PROSITE" id="PS00010">
    <property type="entry name" value="ASX_HYDROXYL"/>
    <property type="match status" value="20"/>
</dbReference>
<evidence type="ECO:0000256" key="8">
    <source>
        <dbReference type="ARBA" id="ARBA00022729"/>
    </source>
</evidence>
<dbReference type="GO" id="GO:0005112">
    <property type="term" value="F:Notch binding"/>
    <property type="evidence" value="ECO:0007669"/>
    <property type="project" value="TreeGrafter"/>
</dbReference>
<keyword evidence="12 20" id="KW-1133">Transmembrane helix</keyword>
<evidence type="ECO:0000256" key="18">
    <source>
        <dbReference type="PROSITE-ProRule" id="PRU00076"/>
    </source>
</evidence>
<gene>
    <name evidence="24" type="ORF">J437_LFUL002087</name>
</gene>
<feature type="disulfide bond" evidence="18">
    <location>
        <begin position="1169"/>
        <end position="1178"/>
    </location>
</feature>
<dbReference type="GO" id="GO:0043005">
    <property type="term" value="C:neuron projection"/>
    <property type="evidence" value="ECO:0007669"/>
    <property type="project" value="UniProtKB-ARBA"/>
</dbReference>
<dbReference type="GO" id="GO:0032991">
    <property type="term" value="C:protein-containing complex"/>
    <property type="evidence" value="ECO:0007669"/>
    <property type="project" value="UniProtKB-ARBA"/>
</dbReference>
<evidence type="ECO:0000256" key="6">
    <source>
        <dbReference type="ARBA" id="ARBA00022553"/>
    </source>
</evidence>
<accession>A0A8K0K1D4</accession>
<evidence type="ECO:0000256" key="17">
    <source>
        <dbReference type="ARBA" id="ARBA00060989"/>
    </source>
</evidence>
<evidence type="ECO:0000256" key="19">
    <source>
        <dbReference type="SAM" id="MobiDB-lite"/>
    </source>
</evidence>
<feature type="disulfide bond" evidence="18">
    <location>
        <begin position="327"/>
        <end position="336"/>
    </location>
</feature>
<feature type="domain" description="EGF-like" evidence="23">
    <location>
        <begin position="562"/>
        <end position="605"/>
    </location>
</feature>
<evidence type="ECO:0000256" key="13">
    <source>
        <dbReference type="ARBA" id="ARBA00023136"/>
    </source>
</evidence>
<dbReference type="GO" id="GO:0005509">
    <property type="term" value="F:calcium ion binding"/>
    <property type="evidence" value="ECO:0007669"/>
    <property type="project" value="InterPro"/>
</dbReference>
<feature type="domain" description="EGF-like" evidence="23">
    <location>
        <begin position="945"/>
        <end position="986"/>
    </location>
</feature>
<dbReference type="GO" id="GO:0061326">
    <property type="term" value="P:renal tubule development"/>
    <property type="evidence" value="ECO:0007669"/>
    <property type="project" value="UniProtKB-ARBA"/>
</dbReference>
<dbReference type="InterPro" id="IPR009030">
    <property type="entry name" value="Growth_fac_rcpt_cys_sf"/>
</dbReference>
<dbReference type="GO" id="GO:0048638">
    <property type="term" value="P:regulation of developmental growth"/>
    <property type="evidence" value="ECO:0007669"/>
    <property type="project" value="UniProtKB-ARBA"/>
</dbReference>
<dbReference type="FunFam" id="2.10.25.10:FF:000143">
    <property type="entry name" value="Protein crumbs 1"/>
    <property type="match status" value="2"/>
</dbReference>
<evidence type="ECO:0000256" key="16">
    <source>
        <dbReference type="ARBA" id="ARBA00023273"/>
    </source>
</evidence>
<feature type="disulfide bond" evidence="18">
    <location>
        <begin position="284"/>
        <end position="293"/>
    </location>
</feature>
<dbReference type="InterPro" id="IPR049883">
    <property type="entry name" value="NOTCH1_EGF-like"/>
</dbReference>
<dbReference type="GO" id="GO:0060255">
    <property type="term" value="P:regulation of macromolecule metabolic process"/>
    <property type="evidence" value="ECO:0007669"/>
    <property type="project" value="UniProtKB-ARBA"/>
</dbReference>
<dbReference type="Gene3D" id="2.60.120.200">
    <property type="match status" value="3"/>
</dbReference>
<dbReference type="PROSITE" id="PS01186">
    <property type="entry name" value="EGF_2"/>
    <property type="match status" value="20"/>
</dbReference>
<keyword evidence="13 20" id="KW-0472">Membrane</keyword>
<dbReference type="GO" id="GO:0051049">
    <property type="term" value="P:regulation of transport"/>
    <property type="evidence" value="ECO:0007669"/>
    <property type="project" value="UniProtKB-ARBA"/>
</dbReference>
<keyword evidence="6" id="KW-0597">Phosphoprotein</keyword>
<dbReference type="InterPro" id="IPR000152">
    <property type="entry name" value="EGF-type_Asp/Asn_hydroxyl_site"/>
</dbReference>
<keyword evidence="25" id="KW-1185">Reference proteome</keyword>
<organism evidence="24 25">
    <name type="scientific">Ladona fulva</name>
    <name type="common">Scarce chaser dragonfly</name>
    <name type="synonym">Libellula fulva</name>
    <dbReference type="NCBI Taxonomy" id="123851"/>
    <lineage>
        <taxon>Eukaryota</taxon>
        <taxon>Metazoa</taxon>
        <taxon>Ecdysozoa</taxon>
        <taxon>Arthropoda</taxon>
        <taxon>Hexapoda</taxon>
        <taxon>Insecta</taxon>
        <taxon>Pterygota</taxon>
        <taxon>Palaeoptera</taxon>
        <taxon>Odonata</taxon>
        <taxon>Epiprocta</taxon>
        <taxon>Anisoptera</taxon>
        <taxon>Libelluloidea</taxon>
        <taxon>Libellulidae</taxon>
        <taxon>Ladona</taxon>
    </lineage>
</organism>
<feature type="disulfide bond" evidence="18">
    <location>
        <begin position="2397"/>
        <end position="2406"/>
    </location>
</feature>
<evidence type="ECO:0000256" key="15">
    <source>
        <dbReference type="ARBA" id="ARBA00023180"/>
    </source>
</evidence>
<evidence type="ECO:0000256" key="20">
    <source>
        <dbReference type="SAM" id="Phobius"/>
    </source>
</evidence>
<dbReference type="FunFam" id="2.10.25.10:FF:000123">
    <property type="entry name" value="Crumbs homolog 1 (Drosophila)"/>
    <property type="match status" value="1"/>
</dbReference>
<dbReference type="GO" id="GO:0001745">
    <property type="term" value="P:compound eye morphogenesis"/>
    <property type="evidence" value="ECO:0007669"/>
    <property type="project" value="UniProtKB-ARBA"/>
</dbReference>
<dbReference type="SUPFAM" id="SSF57196">
    <property type="entry name" value="EGF/Laminin"/>
    <property type="match status" value="22"/>
</dbReference>
<evidence type="ECO:0000313" key="25">
    <source>
        <dbReference type="Proteomes" id="UP000792457"/>
    </source>
</evidence>
<dbReference type="GO" id="GO:0009792">
    <property type="term" value="P:embryo development ending in birth or egg hatching"/>
    <property type="evidence" value="ECO:0007669"/>
    <property type="project" value="UniProtKB-ARBA"/>
</dbReference>
<dbReference type="CDD" id="cd00054">
    <property type="entry name" value="EGF_CA"/>
    <property type="match status" value="24"/>
</dbReference>
<feature type="domain" description="EGF-like" evidence="23">
    <location>
        <begin position="2368"/>
        <end position="2407"/>
    </location>
</feature>
<keyword evidence="5 18" id="KW-0245">EGF-like domain</keyword>
<dbReference type="InterPro" id="IPR018097">
    <property type="entry name" value="EGF_Ca-bd_CS"/>
</dbReference>
<dbReference type="GO" id="GO:0080090">
    <property type="term" value="P:regulation of primary metabolic process"/>
    <property type="evidence" value="ECO:0007669"/>
    <property type="project" value="UniProtKB-ARBA"/>
</dbReference>
<feature type="disulfide bond" evidence="18">
    <location>
        <begin position="858"/>
        <end position="867"/>
    </location>
</feature>
<dbReference type="InterPro" id="IPR013032">
    <property type="entry name" value="EGF-like_CS"/>
</dbReference>
<feature type="disulfide bond" evidence="18">
    <location>
        <begin position="1294"/>
        <end position="1303"/>
    </location>
</feature>
<feature type="disulfide bond" evidence="18">
    <location>
        <begin position="505"/>
        <end position="514"/>
    </location>
</feature>
<feature type="domain" description="EGF-like" evidence="23">
    <location>
        <begin position="1027"/>
        <end position="1063"/>
    </location>
</feature>
<dbReference type="GO" id="GO:0048871">
    <property type="term" value="P:multicellular organismal-level homeostasis"/>
    <property type="evidence" value="ECO:0007669"/>
    <property type="project" value="UniProtKB-ARBA"/>
</dbReference>
<dbReference type="GO" id="GO:0002064">
    <property type="term" value="P:epithelial cell development"/>
    <property type="evidence" value="ECO:0007669"/>
    <property type="project" value="UniProtKB-ARBA"/>
</dbReference>
<dbReference type="InterPro" id="IPR000742">
    <property type="entry name" value="EGF"/>
</dbReference>
<feature type="transmembrane region" description="Helical" evidence="20">
    <location>
        <begin position="2465"/>
        <end position="2490"/>
    </location>
</feature>
<evidence type="ECO:0000256" key="2">
    <source>
        <dbReference type="ARBA" id="ARBA00004316"/>
    </source>
</evidence>
<dbReference type="PROSITE" id="PS50025">
    <property type="entry name" value="LAM_G_DOMAIN"/>
    <property type="match status" value="1"/>
</dbReference>
<dbReference type="SUPFAM" id="SSF57184">
    <property type="entry name" value="Growth factor receptor domain"/>
    <property type="match status" value="2"/>
</dbReference>
<dbReference type="FunFam" id="2.10.25.10:FF:000029">
    <property type="entry name" value="neurexin-1 isoform X1"/>
    <property type="match status" value="1"/>
</dbReference>
<dbReference type="GO" id="GO:0009967">
    <property type="term" value="P:positive regulation of signal transduction"/>
    <property type="evidence" value="ECO:0007669"/>
    <property type="project" value="UniProtKB-ARBA"/>
</dbReference>
<feature type="domain" description="EGF-like" evidence="23">
    <location>
        <begin position="791"/>
        <end position="830"/>
    </location>
</feature>
<feature type="domain" description="EGF-like" evidence="23">
    <location>
        <begin position="297"/>
        <end position="337"/>
    </location>
</feature>
<comment type="subcellular location">
    <subcellularLocation>
        <location evidence="1">Apical cell membrane</location>
        <topology evidence="1">Single-pass type I membrane protein</topology>
    </subcellularLocation>
    <subcellularLocation>
        <location evidence="2">Cell projection</location>
    </subcellularLocation>
</comment>
<feature type="disulfide bond" evidence="18">
    <location>
        <begin position="1091"/>
        <end position="1100"/>
    </location>
</feature>
<dbReference type="FunFam" id="2.10.25.10:FF:000122">
    <property type="entry name" value="Protein crumbs homolog 2"/>
    <property type="match status" value="2"/>
</dbReference>
<feature type="domain" description="EGF-like" evidence="23">
    <location>
        <begin position="2171"/>
        <end position="2207"/>
    </location>
</feature>
<feature type="domain" description="EGF-like" evidence="23">
    <location>
        <begin position="2329"/>
        <end position="2366"/>
    </location>
</feature>
<keyword evidence="16" id="KW-0966">Cell projection</keyword>
<evidence type="ECO:0000256" key="21">
    <source>
        <dbReference type="SAM" id="SignalP"/>
    </source>
</evidence>
<feature type="disulfide bond" evidence="18">
    <location>
        <begin position="595"/>
        <end position="604"/>
    </location>
</feature>
<feature type="disulfide bond" evidence="18">
    <location>
        <begin position="741"/>
        <end position="750"/>
    </location>
</feature>
<feature type="domain" description="EGF-like" evidence="23">
    <location>
        <begin position="1882"/>
        <end position="1918"/>
    </location>
</feature>
<feature type="domain" description="EGF-like" evidence="23">
    <location>
        <begin position="907"/>
        <end position="943"/>
    </location>
</feature>
<feature type="domain" description="EGF-like" evidence="23">
    <location>
        <begin position="870"/>
        <end position="906"/>
    </location>
</feature>
<comment type="caution">
    <text evidence="24">The sequence shown here is derived from an EMBL/GenBank/DDBJ whole genome shotgun (WGS) entry which is preliminary data.</text>
</comment>
<keyword evidence="7 20" id="KW-0812">Transmembrane</keyword>
<dbReference type="CDD" id="cd00110">
    <property type="entry name" value="LamG"/>
    <property type="match status" value="1"/>
</dbReference>
<dbReference type="GO" id="GO:0030182">
    <property type="term" value="P:neuron differentiation"/>
    <property type="evidence" value="ECO:0007669"/>
    <property type="project" value="UniProtKB-ARBA"/>
</dbReference>
<evidence type="ECO:0000313" key="24">
    <source>
        <dbReference type="EMBL" id="KAG8225570.1"/>
    </source>
</evidence>
<dbReference type="InterPro" id="IPR001791">
    <property type="entry name" value="Laminin_G"/>
</dbReference>
<feature type="domain" description="EGF-like" evidence="23">
    <location>
        <begin position="2209"/>
        <end position="2245"/>
    </location>
</feature>
<feature type="domain" description="EGF-like" evidence="23">
    <location>
        <begin position="832"/>
        <end position="868"/>
    </location>
</feature>
<dbReference type="FunFam" id="2.10.25.10:FF:000575">
    <property type="entry name" value="Crumbs, isoform C"/>
    <property type="match status" value="1"/>
</dbReference>
<dbReference type="Pfam" id="PF12661">
    <property type="entry name" value="hEGF"/>
    <property type="match status" value="5"/>
</dbReference>
<dbReference type="FunFam" id="2.10.25.10:FF:000039">
    <property type="entry name" value="Crumbs cell polarity complex component 1"/>
    <property type="match status" value="1"/>
</dbReference>
<feature type="chain" id="PRO_5035465826" evidence="21">
    <location>
        <begin position="22"/>
        <end position="2529"/>
    </location>
</feature>
<feature type="disulfide bond" evidence="18">
    <location>
        <begin position="2235"/>
        <end position="2244"/>
    </location>
</feature>
<dbReference type="SMART" id="SM00179">
    <property type="entry name" value="EGF_CA"/>
    <property type="match status" value="28"/>
</dbReference>
<feature type="disulfide bond" evidence="18">
    <location>
        <begin position="1053"/>
        <end position="1062"/>
    </location>
</feature>
<reference evidence="24" key="1">
    <citation type="submission" date="2013-04" db="EMBL/GenBank/DDBJ databases">
        <authorList>
            <person name="Qu J."/>
            <person name="Murali S.C."/>
            <person name="Bandaranaike D."/>
            <person name="Bellair M."/>
            <person name="Blankenburg K."/>
            <person name="Chao H."/>
            <person name="Dinh H."/>
            <person name="Doddapaneni H."/>
            <person name="Downs B."/>
            <person name="Dugan-Rocha S."/>
            <person name="Elkadiri S."/>
            <person name="Gnanaolivu R.D."/>
            <person name="Hernandez B."/>
            <person name="Javaid M."/>
            <person name="Jayaseelan J.C."/>
            <person name="Lee S."/>
            <person name="Li M."/>
            <person name="Ming W."/>
            <person name="Munidasa M."/>
            <person name="Muniz J."/>
            <person name="Nguyen L."/>
            <person name="Ongeri F."/>
            <person name="Osuji N."/>
            <person name="Pu L.-L."/>
            <person name="Puazo M."/>
            <person name="Qu C."/>
            <person name="Quiroz J."/>
            <person name="Raj R."/>
            <person name="Weissenberger G."/>
            <person name="Xin Y."/>
            <person name="Zou X."/>
            <person name="Han Y."/>
            <person name="Richards S."/>
            <person name="Worley K."/>
            <person name="Muzny D."/>
            <person name="Gibbs R."/>
        </authorList>
    </citation>
    <scope>NUCLEOTIDE SEQUENCE</scope>
    <source>
        <strain evidence="24">Sampled in the wild</strain>
    </source>
</reference>
<evidence type="ECO:0000256" key="7">
    <source>
        <dbReference type="ARBA" id="ARBA00022692"/>
    </source>
</evidence>
<feature type="compositionally biased region" description="Polar residues" evidence="19">
    <location>
        <begin position="629"/>
        <end position="640"/>
    </location>
</feature>
<dbReference type="FunFam" id="2.60.120.200:FF:000143">
    <property type="entry name" value="Crumbs, isoform D"/>
    <property type="match status" value="1"/>
</dbReference>
<dbReference type="FunFam" id="2.10.25.10:FF:000031">
    <property type="entry name" value="neurogenic locus notch homolog protein 3"/>
    <property type="match status" value="2"/>
</dbReference>
<comment type="caution">
    <text evidence="18">Lacks conserved residue(s) required for the propagation of feature annotation.</text>
</comment>
<dbReference type="PRINTS" id="PR00010">
    <property type="entry name" value="EGFBLOOD"/>
</dbReference>
<feature type="domain" description="EGF-like" evidence="23">
    <location>
        <begin position="381"/>
        <end position="418"/>
    </location>
</feature>
<feature type="domain" description="EGF-like" evidence="23">
    <location>
        <begin position="1845"/>
        <end position="1881"/>
    </location>
</feature>
<dbReference type="PROSITE" id="PS50026">
    <property type="entry name" value="EGF_3"/>
    <property type="match status" value="29"/>
</dbReference>
<dbReference type="SMART" id="SM00282">
    <property type="entry name" value="LamG"/>
    <property type="match status" value="3"/>
</dbReference>